<dbReference type="SUPFAM" id="SSF52540">
    <property type="entry name" value="P-loop containing nucleoside triphosphate hydrolases"/>
    <property type="match status" value="1"/>
</dbReference>
<evidence type="ECO:0000256" key="5">
    <source>
        <dbReference type="ARBA" id="ARBA00022884"/>
    </source>
</evidence>
<evidence type="ECO:0000256" key="2">
    <source>
        <dbReference type="ARBA" id="ARBA00022801"/>
    </source>
</evidence>
<keyword evidence="3 7" id="KW-0347">Helicase</keyword>
<dbReference type="CDD" id="cd17946">
    <property type="entry name" value="DEADc_DDX24"/>
    <property type="match status" value="1"/>
</dbReference>
<dbReference type="OMA" id="QMIQKAR"/>
<dbReference type="InterPro" id="IPR011545">
    <property type="entry name" value="DEAD/DEAH_box_helicase_dom"/>
</dbReference>
<feature type="short sequence motif" description="Q motif" evidence="6">
    <location>
        <begin position="99"/>
        <end position="127"/>
    </location>
</feature>
<dbReference type="InterPro" id="IPR014001">
    <property type="entry name" value="Helicase_ATP-bd"/>
</dbReference>
<evidence type="ECO:0000259" key="10">
    <source>
        <dbReference type="PROSITE" id="PS51194"/>
    </source>
</evidence>
<dbReference type="Pfam" id="PF00270">
    <property type="entry name" value="DEAD"/>
    <property type="match status" value="1"/>
</dbReference>
<evidence type="ECO:0000256" key="6">
    <source>
        <dbReference type="PROSITE-ProRule" id="PRU00552"/>
    </source>
</evidence>
<evidence type="ECO:0000256" key="8">
    <source>
        <dbReference type="SAM" id="Coils"/>
    </source>
</evidence>
<dbReference type="GO" id="GO:0003724">
    <property type="term" value="F:RNA helicase activity"/>
    <property type="evidence" value="ECO:0007669"/>
    <property type="project" value="UniProtKB-EC"/>
</dbReference>
<dbReference type="OrthoDB" id="4310724at2759"/>
<dbReference type="GO" id="GO:0005524">
    <property type="term" value="F:ATP binding"/>
    <property type="evidence" value="ECO:0007669"/>
    <property type="project" value="UniProtKB-UniRule"/>
</dbReference>
<dbReference type="EC" id="3.6.4.13" evidence="7"/>
<evidence type="ECO:0000313" key="13">
    <source>
        <dbReference type="Proteomes" id="UP000007266"/>
    </source>
</evidence>
<dbReference type="Pfam" id="PF00271">
    <property type="entry name" value="Helicase_C"/>
    <property type="match status" value="1"/>
</dbReference>
<evidence type="ECO:0000313" key="12">
    <source>
        <dbReference type="EMBL" id="EFA07346.2"/>
    </source>
</evidence>
<dbReference type="eggNOG" id="KOG0347">
    <property type="taxonomic scope" value="Eukaryota"/>
</dbReference>
<sequence length="643" mass="72525">MVKNKINWKPVPVEDPNLNSEGLVAFEECTDYGLVNLEKPRKINRSKISKKHKSPVVVEKPAKKKRKVSSVALTPSKQGSSVETRVEINEKIQKSDSYLVWSNFGLPDSIIKALVLQGFNEPTLIQSLSLPAAVLGRRDIVGAAETGSGKTLAFGLPIVAGILNEKSKVVGNSDKKLYALVLTPTRELAVQVRDHLKAIVKFTDINIAVVLGGMAAVKQERILSKRPEIVVATPGRLWELIQQGNEHLSQINDIRYLAIDETDRMLEKGHFEELHNILERLNLDKTRAKQRQNFVFSATLTLVHDLPKYRFNKSKVSKMTPQQKLSRIMTDLGIKNPKIVDISQGGNTPATLTESRISCGIEEKDYYVYYFLQKHPGRTLIFCNSIGCVRRLANLLGILGCRPLPLHASMQQRQRLKNLERFRDDEHGILVATDVAARGLDIPKIEHVLHYQTPRTSESYVHRSGRTARATQQGLTVVLMEPSEIQNYIKICKTLNRSEDLPIFPVQEEYLKAVKQRVNLARELDKLELQIRKGNSEEGWLRKAAKEMDIIVDDFSKKFDSDEISSQKKLADVKRKQLTALLTKPIFPKGFSGKYPLISGEFSPNLETNESALQTVKNAVEKELKSKKRIPLYKPKKTANNPK</sequence>
<evidence type="ECO:0000256" key="1">
    <source>
        <dbReference type="ARBA" id="ARBA00022741"/>
    </source>
</evidence>
<dbReference type="PROSITE" id="PS51195">
    <property type="entry name" value="Q_MOTIF"/>
    <property type="match status" value="1"/>
</dbReference>
<dbReference type="SMART" id="SM00490">
    <property type="entry name" value="HELICc"/>
    <property type="match status" value="1"/>
</dbReference>
<dbReference type="STRING" id="7070.D6WTX4"/>
<dbReference type="InterPro" id="IPR001650">
    <property type="entry name" value="Helicase_C-like"/>
</dbReference>
<dbReference type="InParanoid" id="D6WTX4"/>
<comment type="similarity">
    <text evidence="7">Belongs to the DEAD box helicase family.</text>
</comment>
<organism evidence="12 13">
    <name type="scientific">Tribolium castaneum</name>
    <name type="common">Red flour beetle</name>
    <dbReference type="NCBI Taxonomy" id="7070"/>
    <lineage>
        <taxon>Eukaryota</taxon>
        <taxon>Metazoa</taxon>
        <taxon>Ecdysozoa</taxon>
        <taxon>Arthropoda</taxon>
        <taxon>Hexapoda</taxon>
        <taxon>Insecta</taxon>
        <taxon>Pterygota</taxon>
        <taxon>Neoptera</taxon>
        <taxon>Endopterygota</taxon>
        <taxon>Coleoptera</taxon>
        <taxon>Polyphaga</taxon>
        <taxon>Cucujiformia</taxon>
        <taxon>Tenebrionidae</taxon>
        <taxon>Tenebrionidae incertae sedis</taxon>
        <taxon>Tribolium</taxon>
    </lineage>
</organism>
<comment type="function">
    <text evidence="7">RNA helicase.</text>
</comment>
<reference evidence="12 13" key="1">
    <citation type="journal article" date="2008" name="Nature">
        <title>The genome of the model beetle and pest Tribolium castaneum.</title>
        <authorList>
            <consortium name="Tribolium Genome Sequencing Consortium"/>
            <person name="Richards S."/>
            <person name="Gibbs R.A."/>
            <person name="Weinstock G.M."/>
            <person name="Brown S.J."/>
            <person name="Denell R."/>
            <person name="Beeman R.W."/>
            <person name="Gibbs R."/>
            <person name="Beeman R.W."/>
            <person name="Brown S.J."/>
            <person name="Bucher G."/>
            <person name="Friedrich M."/>
            <person name="Grimmelikhuijzen C.J."/>
            <person name="Klingler M."/>
            <person name="Lorenzen M."/>
            <person name="Richards S."/>
            <person name="Roth S."/>
            <person name="Schroder R."/>
            <person name="Tautz D."/>
            <person name="Zdobnov E.M."/>
            <person name="Muzny D."/>
            <person name="Gibbs R.A."/>
            <person name="Weinstock G.M."/>
            <person name="Attaway T."/>
            <person name="Bell S."/>
            <person name="Buhay C.J."/>
            <person name="Chandrabose M.N."/>
            <person name="Chavez D."/>
            <person name="Clerk-Blankenburg K.P."/>
            <person name="Cree A."/>
            <person name="Dao M."/>
            <person name="Davis C."/>
            <person name="Chacko J."/>
            <person name="Dinh H."/>
            <person name="Dugan-Rocha S."/>
            <person name="Fowler G."/>
            <person name="Garner T.T."/>
            <person name="Garnes J."/>
            <person name="Gnirke A."/>
            <person name="Hawes A."/>
            <person name="Hernandez J."/>
            <person name="Hines S."/>
            <person name="Holder M."/>
            <person name="Hume J."/>
            <person name="Jhangiani S.N."/>
            <person name="Joshi V."/>
            <person name="Khan Z.M."/>
            <person name="Jackson L."/>
            <person name="Kovar C."/>
            <person name="Kowis A."/>
            <person name="Lee S."/>
            <person name="Lewis L.R."/>
            <person name="Margolis J."/>
            <person name="Morgan M."/>
            <person name="Nazareth L.V."/>
            <person name="Nguyen N."/>
            <person name="Okwuonu G."/>
            <person name="Parker D."/>
            <person name="Richards S."/>
            <person name="Ruiz S.J."/>
            <person name="Santibanez J."/>
            <person name="Savard J."/>
            <person name="Scherer S.E."/>
            <person name="Schneider B."/>
            <person name="Sodergren E."/>
            <person name="Tautz D."/>
            <person name="Vattahil S."/>
            <person name="Villasana D."/>
            <person name="White C.S."/>
            <person name="Wright R."/>
            <person name="Park Y."/>
            <person name="Beeman R.W."/>
            <person name="Lord J."/>
            <person name="Oppert B."/>
            <person name="Lorenzen M."/>
            <person name="Brown S."/>
            <person name="Wang L."/>
            <person name="Savard J."/>
            <person name="Tautz D."/>
            <person name="Richards S."/>
            <person name="Weinstock G."/>
            <person name="Gibbs R.A."/>
            <person name="Liu Y."/>
            <person name="Worley K."/>
            <person name="Weinstock G."/>
            <person name="Elsik C.G."/>
            <person name="Reese J.T."/>
            <person name="Elhaik E."/>
            <person name="Landan G."/>
            <person name="Graur D."/>
            <person name="Arensburger P."/>
            <person name="Atkinson P."/>
            <person name="Beeman R.W."/>
            <person name="Beidler J."/>
            <person name="Brown S.J."/>
            <person name="Demuth J.P."/>
            <person name="Drury D.W."/>
            <person name="Du Y.Z."/>
            <person name="Fujiwara H."/>
            <person name="Lorenzen M."/>
            <person name="Maselli V."/>
            <person name="Osanai M."/>
            <person name="Park Y."/>
            <person name="Robertson H.M."/>
            <person name="Tu Z."/>
            <person name="Wang J.J."/>
            <person name="Wang S."/>
            <person name="Richards S."/>
            <person name="Song H."/>
            <person name="Zhang L."/>
            <person name="Sodergren E."/>
            <person name="Werner D."/>
            <person name="Stanke M."/>
            <person name="Morgenstern B."/>
            <person name="Solovyev V."/>
            <person name="Kosarev P."/>
            <person name="Brown G."/>
            <person name="Chen H.C."/>
            <person name="Ermolaeva O."/>
            <person name="Hlavina W."/>
            <person name="Kapustin Y."/>
            <person name="Kiryutin B."/>
            <person name="Kitts P."/>
            <person name="Maglott D."/>
            <person name="Pruitt K."/>
            <person name="Sapojnikov V."/>
            <person name="Souvorov A."/>
            <person name="Mackey A.J."/>
            <person name="Waterhouse R.M."/>
            <person name="Wyder S."/>
            <person name="Zdobnov E.M."/>
            <person name="Zdobnov E.M."/>
            <person name="Wyder S."/>
            <person name="Kriventseva E.V."/>
            <person name="Kadowaki T."/>
            <person name="Bork P."/>
            <person name="Aranda M."/>
            <person name="Bao R."/>
            <person name="Beermann A."/>
            <person name="Berns N."/>
            <person name="Bolognesi R."/>
            <person name="Bonneton F."/>
            <person name="Bopp D."/>
            <person name="Brown S.J."/>
            <person name="Bucher G."/>
            <person name="Butts T."/>
            <person name="Chaumot A."/>
            <person name="Denell R.E."/>
            <person name="Ferrier D.E."/>
            <person name="Friedrich M."/>
            <person name="Gordon C.M."/>
            <person name="Jindra M."/>
            <person name="Klingler M."/>
            <person name="Lan Q."/>
            <person name="Lattorff H.M."/>
            <person name="Laudet V."/>
            <person name="von Levetsow C."/>
            <person name="Liu Z."/>
            <person name="Lutz R."/>
            <person name="Lynch J.A."/>
            <person name="da Fonseca R.N."/>
            <person name="Posnien N."/>
            <person name="Reuter R."/>
            <person name="Roth S."/>
            <person name="Savard J."/>
            <person name="Schinko J.B."/>
            <person name="Schmitt C."/>
            <person name="Schoppmeier M."/>
            <person name="Schroder R."/>
            <person name="Shippy T.D."/>
            <person name="Simonnet F."/>
            <person name="Marques-Souza H."/>
            <person name="Tautz D."/>
            <person name="Tomoyasu Y."/>
            <person name="Trauner J."/>
            <person name="Van der Zee M."/>
            <person name="Vervoort M."/>
            <person name="Wittkopp N."/>
            <person name="Wimmer E.A."/>
            <person name="Yang X."/>
            <person name="Jones A.K."/>
            <person name="Sattelle D.B."/>
            <person name="Ebert P.R."/>
            <person name="Nelson D."/>
            <person name="Scott J.G."/>
            <person name="Beeman R.W."/>
            <person name="Muthukrishnan S."/>
            <person name="Kramer K.J."/>
            <person name="Arakane Y."/>
            <person name="Beeman R.W."/>
            <person name="Zhu Q."/>
            <person name="Hogenkamp D."/>
            <person name="Dixit R."/>
            <person name="Oppert B."/>
            <person name="Jiang H."/>
            <person name="Zou Z."/>
            <person name="Marshall J."/>
            <person name="Elpidina E."/>
            <person name="Vinokurov K."/>
            <person name="Oppert C."/>
            <person name="Zou Z."/>
            <person name="Evans J."/>
            <person name="Lu Z."/>
            <person name="Zhao P."/>
            <person name="Sumathipala N."/>
            <person name="Altincicek B."/>
            <person name="Vilcinskas A."/>
            <person name="Williams M."/>
            <person name="Hultmark D."/>
            <person name="Hetru C."/>
            <person name="Jiang H."/>
            <person name="Grimmelikhuijzen C.J."/>
            <person name="Hauser F."/>
            <person name="Cazzamali G."/>
            <person name="Williamson M."/>
            <person name="Park Y."/>
            <person name="Li B."/>
            <person name="Tanaka Y."/>
            <person name="Predel R."/>
            <person name="Neupert S."/>
            <person name="Schachtner J."/>
            <person name="Verleyen P."/>
            <person name="Raible F."/>
            <person name="Bork P."/>
            <person name="Friedrich M."/>
            <person name="Walden K.K."/>
            <person name="Robertson H.M."/>
            <person name="Angeli S."/>
            <person name="Foret S."/>
            <person name="Bucher G."/>
            <person name="Schuetz S."/>
            <person name="Maleszka R."/>
            <person name="Wimmer E.A."/>
            <person name="Beeman R.W."/>
            <person name="Lorenzen M."/>
            <person name="Tomoyasu Y."/>
            <person name="Miller S.C."/>
            <person name="Grossmann D."/>
            <person name="Bucher G."/>
        </authorList>
    </citation>
    <scope>NUCLEOTIDE SEQUENCE [LARGE SCALE GENOMIC DNA]</scope>
    <source>
        <strain evidence="12 13">Georgia GA2</strain>
    </source>
</reference>
<keyword evidence="5 7" id="KW-0694">RNA-binding</keyword>
<proteinExistence type="inferred from homology"/>
<keyword evidence="4 7" id="KW-0067">ATP-binding</keyword>
<dbReference type="GO" id="GO:0005730">
    <property type="term" value="C:nucleolus"/>
    <property type="evidence" value="ECO:0000318"/>
    <property type="project" value="GO_Central"/>
</dbReference>
<feature type="domain" description="DEAD-box RNA helicase Q" evidence="11">
    <location>
        <begin position="99"/>
        <end position="127"/>
    </location>
</feature>
<dbReference type="AlphaFoldDB" id="D6WTX4"/>
<feature type="domain" description="Helicase C-terminal" evidence="10">
    <location>
        <begin position="364"/>
        <end position="512"/>
    </location>
</feature>
<dbReference type="EMBL" id="KQ971352">
    <property type="protein sequence ID" value="EFA07346.2"/>
    <property type="molecule type" value="Genomic_DNA"/>
</dbReference>
<evidence type="ECO:0000259" key="9">
    <source>
        <dbReference type="PROSITE" id="PS51192"/>
    </source>
</evidence>
<dbReference type="GO" id="GO:0016787">
    <property type="term" value="F:hydrolase activity"/>
    <property type="evidence" value="ECO:0007669"/>
    <property type="project" value="UniProtKB-KW"/>
</dbReference>
<reference evidence="12 13" key="2">
    <citation type="journal article" date="2010" name="Nucleic Acids Res.">
        <title>BeetleBase in 2010: revisions to provide comprehensive genomic information for Tribolium castaneum.</title>
        <authorList>
            <person name="Kim H.S."/>
            <person name="Murphy T."/>
            <person name="Xia J."/>
            <person name="Caragea D."/>
            <person name="Park Y."/>
            <person name="Beeman R.W."/>
            <person name="Lorenzen M.D."/>
            <person name="Butcher S."/>
            <person name="Manak J.R."/>
            <person name="Brown S.J."/>
        </authorList>
    </citation>
    <scope>GENOME REANNOTATION</scope>
    <source>
        <strain evidence="12 13">Georgia GA2</strain>
    </source>
</reference>
<dbReference type="InterPro" id="IPR014014">
    <property type="entry name" value="RNA_helicase_DEAD_Q_motif"/>
</dbReference>
<evidence type="ECO:0000256" key="3">
    <source>
        <dbReference type="ARBA" id="ARBA00022806"/>
    </source>
</evidence>
<evidence type="ECO:0000256" key="4">
    <source>
        <dbReference type="ARBA" id="ARBA00022840"/>
    </source>
</evidence>
<dbReference type="PROSITE" id="PS51194">
    <property type="entry name" value="HELICASE_CTER"/>
    <property type="match status" value="1"/>
</dbReference>
<comment type="catalytic activity">
    <reaction evidence="7">
        <text>ATP + H2O = ADP + phosphate + H(+)</text>
        <dbReference type="Rhea" id="RHEA:13065"/>
        <dbReference type="ChEBI" id="CHEBI:15377"/>
        <dbReference type="ChEBI" id="CHEBI:15378"/>
        <dbReference type="ChEBI" id="CHEBI:30616"/>
        <dbReference type="ChEBI" id="CHEBI:43474"/>
        <dbReference type="ChEBI" id="CHEBI:456216"/>
        <dbReference type="EC" id="3.6.4.13"/>
    </reaction>
</comment>
<accession>D6WTX4</accession>
<feature type="coiled-coil region" evidence="8">
    <location>
        <begin position="510"/>
        <end position="537"/>
    </location>
</feature>
<keyword evidence="13" id="KW-1185">Reference proteome</keyword>
<dbReference type="InterPro" id="IPR027417">
    <property type="entry name" value="P-loop_NTPase"/>
</dbReference>
<dbReference type="FunCoup" id="D6WTX4">
    <property type="interactions" value="1844"/>
</dbReference>
<dbReference type="Gene3D" id="3.40.50.300">
    <property type="entry name" value="P-loop containing nucleotide triphosphate hydrolases"/>
    <property type="match status" value="2"/>
</dbReference>
<name>D6WTX4_TRICA</name>
<dbReference type="GO" id="GO:0003723">
    <property type="term" value="F:RNA binding"/>
    <property type="evidence" value="ECO:0007669"/>
    <property type="project" value="UniProtKB-UniRule"/>
</dbReference>
<protein>
    <recommendedName>
        <fullName evidence="7">ATP-dependent RNA helicase</fullName>
        <ecNumber evidence="7">3.6.4.13</ecNumber>
    </recommendedName>
</protein>
<comment type="domain">
    <text evidence="7">The Q motif is unique to and characteristic of the DEAD box family of RNA helicases and controls ATP binding and hydrolysis.</text>
</comment>
<dbReference type="PANTHER" id="PTHR24031">
    <property type="entry name" value="RNA HELICASE"/>
    <property type="match status" value="1"/>
</dbReference>
<dbReference type="PROSITE" id="PS51192">
    <property type="entry name" value="HELICASE_ATP_BIND_1"/>
    <property type="match status" value="1"/>
</dbReference>
<keyword evidence="2 7" id="KW-0378">Hydrolase</keyword>
<dbReference type="KEGG" id="tca:657845"/>
<evidence type="ECO:0000259" key="11">
    <source>
        <dbReference type="PROSITE" id="PS51195"/>
    </source>
</evidence>
<evidence type="ECO:0000256" key="7">
    <source>
        <dbReference type="RuleBase" id="RU365068"/>
    </source>
</evidence>
<keyword evidence="8" id="KW-0175">Coiled coil</keyword>
<gene>
    <name evidence="12" type="primary">AUGUSTUS-3.0.2_15943</name>
    <name evidence="12" type="ORF">TcasGA2_TC015943</name>
</gene>
<keyword evidence="1 7" id="KW-0547">Nucleotide-binding</keyword>
<feature type="domain" description="Helicase ATP-binding" evidence="9">
    <location>
        <begin position="131"/>
        <end position="318"/>
    </location>
</feature>
<dbReference type="Proteomes" id="UP000007266">
    <property type="component" value="Linkage group 7"/>
</dbReference>
<dbReference type="HOGENOM" id="CLU_003041_13_1_1"/>
<dbReference type="CDD" id="cd18787">
    <property type="entry name" value="SF2_C_DEAD"/>
    <property type="match status" value="1"/>
</dbReference>
<dbReference type="SMART" id="SM00487">
    <property type="entry name" value="DEXDc"/>
    <property type="match status" value="1"/>
</dbReference>